<dbReference type="Pfam" id="PF02656">
    <property type="entry name" value="DUF202"/>
    <property type="match status" value="1"/>
</dbReference>
<dbReference type="Proteomes" id="UP000193648">
    <property type="component" value="Unassembled WGS sequence"/>
</dbReference>
<dbReference type="GeneID" id="33566937"/>
<evidence type="ECO:0000256" key="4">
    <source>
        <dbReference type="ARBA" id="ARBA00022989"/>
    </source>
</evidence>
<sequence>MSETKVHPFVNTSSSSLPLSLEEQVAATPLSPGGASVTFRESVPNRRKGSVGPLDQPSASSVHHLRNRMEGKSTLSPSVTPDLNPSVSANTSCTSNTGSAGGGNSLSRVNSTKSLSHRNTAPRAGSLSNEDNIRSSHQISRVLQRMKELYEKYSPSLILENKGSIARDHLANERTYLAWLRSSLSLITVGVAVTQLFRLQNNSPSGGPQELHTVSELGRPLGGSFIALGLLFLWLGTSRYFHSQNVLSYGQFPASRGSVIIATVTVLTVILACFIIVILQGRT</sequence>
<dbReference type="GO" id="GO:0005886">
    <property type="term" value="C:plasma membrane"/>
    <property type="evidence" value="ECO:0007669"/>
    <property type="project" value="UniProtKB-SubCell"/>
</dbReference>
<feature type="region of interest" description="Disordered" evidence="6">
    <location>
        <begin position="28"/>
        <end position="133"/>
    </location>
</feature>
<evidence type="ECO:0000256" key="2">
    <source>
        <dbReference type="ARBA" id="ARBA00022475"/>
    </source>
</evidence>
<comment type="caution">
    <text evidence="9">The sequence shown here is derived from an EMBL/GenBank/DDBJ whole genome shotgun (WGS) entry which is preliminary data.</text>
</comment>
<gene>
    <name evidence="9" type="ORF">BCR41DRAFT_358694</name>
</gene>
<accession>A0A1Y2GFK8</accession>
<evidence type="ECO:0000256" key="1">
    <source>
        <dbReference type="ARBA" id="ARBA00004651"/>
    </source>
</evidence>
<evidence type="ECO:0000256" key="6">
    <source>
        <dbReference type="SAM" id="MobiDB-lite"/>
    </source>
</evidence>
<keyword evidence="2" id="KW-1003">Cell membrane</keyword>
<dbReference type="EMBL" id="MCFF01000034">
    <property type="protein sequence ID" value="ORZ09432.1"/>
    <property type="molecule type" value="Genomic_DNA"/>
</dbReference>
<dbReference type="AlphaFoldDB" id="A0A1Y2GFK8"/>
<dbReference type="OrthoDB" id="199599at2759"/>
<reference evidence="9 10" key="1">
    <citation type="submission" date="2016-07" db="EMBL/GenBank/DDBJ databases">
        <title>Pervasive Adenine N6-methylation of Active Genes in Fungi.</title>
        <authorList>
            <consortium name="DOE Joint Genome Institute"/>
            <person name="Mondo S.J."/>
            <person name="Dannebaum R.O."/>
            <person name="Kuo R.C."/>
            <person name="Labutti K."/>
            <person name="Haridas S."/>
            <person name="Kuo A."/>
            <person name="Salamov A."/>
            <person name="Ahrendt S.R."/>
            <person name="Lipzen A."/>
            <person name="Sullivan W."/>
            <person name="Andreopoulos W.B."/>
            <person name="Clum A."/>
            <person name="Lindquist E."/>
            <person name="Daum C."/>
            <person name="Ramamoorthy G.K."/>
            <person name="Gryganskyi A."/>
            <person name="Culley D."/>
            <person name="Magnuson J.K."/>
            <person name="James T.Y."/>
            <person name="O'Malley M.A."/>
            <person name="Stajich J.E."/>
            <person name="Spatafora J.W."/>
            <person name="Visel A."/>
            <person name="Grigoriev I.V."/>
        </authorList>
    </citation>
    <scope>NUCLEOTIDE SEQUENCE [LARGE SCALE GENOMIC DNA]</scope>
    <source>
        <strain evidence="9 10">NRRL 3116</strain>
    </source>
</reference>
<dbReference type="InterPro" id="IPR003807">
    <property type="entry name" value="DUF202"/>
</dbReference>
<organism evidence="9 10">
    <name type="scientific">Lobosporangium transversale</name>
    <dbReference type="NCBI Taxonomy" id="64571"/>
    <lineage>
        <taxon>Eukaryota</taxon>
        <taxon>Fungi</taxon>
        <taxon>Fungi incertae sedis</taxon>
        <taxon>Mucoromycota</taxon>
        <taxon>Mortierellomycotina</taxon>
        <taxon>Mortierellomycetes</taxon>
        <taxon>Mortierellales</taxon>
        <taxon>Mortierellaceae</taxon>
        <taxon>Lobosporangium</taxon>
    </lineage>
</organism>
<evidence type="ECO:0000256" key="7">
    <source>
        <dbReference type="SAM" id="Phobius"/>
    </source>
</evidence>
<feature type="transmembrane region" description="Helical" evidence="7">
    <location>
        <begin position="257"/>
        <end position="279"/>
    </location>
</feature>
<dbReference type="PANTHER" id="PTHR34187">
    <property type="entry name" value="FGR18P"/>
    <property type="match status" value="1"/>
</dbReference>
<evidence type="ECO:0000313" key="9">
    <source>
        <dbReference type="EMBL" id="ORZ09432.1"/>
    </source>
</evidence>
<name>A0A1Y2GFK8_9FUNG</name>
<feature type="compositionally biased region" description="Polar residues" evidence="6">
    <location>
        <begin position="106"/>
        <end position="119"/>
    </location>
</feature>
<protein>
    <recommendedName>
        <fullName evidence="8">DUF202 domain-containing protein</fullName>
    </recommendedName>
</protein>
<feature type="transmembrane region" description="Helical" evidence="7">
    <location>
        <begin position="217"/>
        <end position="236"/>
    </location>
</feature>
<comment type="subcellular location">
    <subcellularLocation>
        <location evidence="1">Cell membrane</location>
        <topology evidence="1">Multi-pass membrane protein</topology>
    </subcellularLocation>
</comment>
<evidence type="ECO:0000313" key="10">
    <source>
        <dbReference type="Proteomes" id="UP000193648"/>
    </source>
</evidence>
<evidence type="ECO:0000256" key="5">
    <source>
        <dbReference type="ARBA" id="ARBA00023136"/>
    </source>
</evidence>
<feature type="compositionally biased region" description="Low complexity" evidence="6">
    <location>
        <begin position="88"/>
        <end position="98"/>
    </location>
</feature>
<keyword evidence="5 7" id="KW-0472">Membrane</keyword>
<dbReference type="RefSeq" id="XP_021878885.1">
    <property type="nucleotide sequence ID" value="XM_022025093.1"/>
</dbReference>
<keyword evidence="4 7" id="KW-1133">Transmembrane helix</keyword>
<feature type="transmembrane region" description="Helical" evidence="7">
    <location>
        <begin position="176"/>
        <end position="197"/>
    </location>
</feature>
<evidence type="ECO:0000259" key="8">
    <source>
        <dbReference type="Pfam" id="PF02656"/>
    </source>
</evidence>
<dbReference type="InterPro" id="IPR052053">
    <property type="entry name" value="IM_YidH-like"/>
</dbReference>
<evidence type="ECO:0000256" key="3">
    <source>
        <dbReference type="ARBA" id="ARBA00022692"/>
    </source>
</evidence>
<keyword evidence="3 7" id="KW-0812">Transmembrane</keyword>
<dbReference type="PANTHER" id="PTHR34187:SF2">
    <property type="entry name" value="DUF202 DOMAIN-CONTAINING PROTEIN"/>
    <property type="match status" value="1"/>
</dbReference>
<feature type="domain" description="DUF202" evidence="8">
    <location>
        <begin position="167"/>
        <end position="244"/>
    </location>
</feature>
<feature type="compositionally biased region" description="Polar residues" evidence="6">
    <location>
        <begin position="73"/>
        <end position="87"/>
    </location>
</feature>
<proteinExistence type="predicted"/>
<dbReference type="InParanoid" id="A0A1Y2GFK8"/>
<keyword evidence="10" id="KW-1185">Reference proteome</keyword>